<protein>
    <submittedName>
        <fullName evidence="3">G2 M phase-specific E3 ubiquitin- ligase-like</fullName>
    </submittedName>
</protein>
<dbReference type="Pfam" id="PF00632">
    <property type="entry name" value="HECT"/>
    <property type="match status" value="1"/>
</dbReference>
<evidence type="ECO:0000259" key="2">
    <source>
        <dbReference type="Pfam" id="PF00632"/>
    </source>
</evidence>
<keyword evidence="3" id="KW-0436">Ligase</keyword>
<feature type="domain" description="HECT" evidence="2">
    <location>
        <begin position="165"/>
        <end position="316"/>
    </location>
</feature>
<dbReference type="SUPFAM" id="SSF56204">
    <property type="entry name" value="Hect, E3 ligase catalytic domain"/>
    <property type="match status" value="1"/>
</dbReference>
<dbReference type="Proteomes" id="UP001152795">
    <property type="component" value="Unassembled WGS sequence"/>
</dbReference>
<organism evidence="3 4">
    <name type="scientific">Paramuricea clavata</name>
    <name type="common">Red gorgonian</name>
    <name type="synonym">Violescent sea-whip</name>
    <dbReference type="NCBI Taxonomy" id="317549"/>
    <lineage>
        <taxon>Eukaryota</taxon>
        <taxon>Metazoa</taxon>
        <taxon>Cnidaria</taxon>
        <taxon>Anthozoa</taxon>
        <taxon>Octocorallia</taxon>
        <taxon>Malacalcyonacea</taxon>
        <taxon>Plexauridae</taxon>
        <taxon>Paramuricea</taxon>
    </lineage>
</organism>
<dbReference type="OrthoDB" id="5956727at2759"/>
<dbReference type="InterPro" id="IPR000569">
    <property type="entry name" value="HECT_dom"/>
</dbReference>
<evidence type="ECO:0000256" key="1">
    <source>
        <dbReference type="ARBA" id="ARBA00022786"/>
    </source>
</evidence>
<keyword evidence="1" id="KW-0833">Ubl conjugation pathway</keyword>
<comment type="caution">
    <text evidence="3">The sequence shown here is derived from an EMBL/GenBank/DDBJ whole genome shotgun (WGS) entry which is preliminary data.</text>
</comment>
<keyword evidence="4" id="KW-1185">Reference proteome</keyword>
<proteinExistence type="predicted"/>
<dbReference type="GO" id="GO:0004842">
    <property type="term" value="F:ubiquitin-protein transferase activity"/>
    <property type="evidence" value="ECO:0007669"/>
    <property type="project" value="InterPro"/>
</dbReference>
<evidence type="ECO:0000313" key="3">
    <source>
        <dbReference type="EMBL" id="CAB3988806.1"/>
    </source>
</evidence>
<dbReference type="Gene3D" id="3.30.2410.10">
    <property type="entry name" value="Hect, E3 ligase catalytic domain"/>
    <property type="match status" value="1"/>
</dbReference>
<evidence type="ECO:0000313" key="4">
    <source>
        <dbReference type="Proteomes" id="UP001152795"/>
    </source>
</evidence>
<gene>
    <name evidence="3" type="ORF">PACLA_8A065905</name>
</gene>
<name>A0A6S7GID5_PARCT</name>
<dbReference type="AlphaFoldDB" id="A0A6S7GID5"/>
<accession>A0A6S7GID5</accession>
<dbReference type="GO" id="GO:0016874">
    <property type="term" value="F:ligase activity"/>
    <property type="evidence" value="ECO:0007669"/>
    <property type="project" value="UniProtKB-KW"/>
</dbReference>
<reference evidence="3" key="1">
    <citation type="submission" date="2020-04" db="EMBL/GenBank/DDBJ databases">
        <authorList>
            <person name="Alioto T."/>
            <person name="Alioto T."/>
            <person name="Gomez Garrido J."/>
        </authorList>
    </citation>
    <scope>NUCLEOTIDE SEQUENCE</scope>
    <source>
        <strain evidence="3">A484AB</strain>
    </source>
</reference>
<sequence>MAERQEERNIQRIVAAVISNLHSVPSLSEASSSSENSSNRFGLREEEIRNAFFIPRDAASPATVANGVDGNEASSSSQNTSVAVNYLVFLKVRIADCCSATTDVQRASAYASIYDVYDTEKRDKLISAKENDELQELNSSEPFLNVLQDSGLVTLPNVDNSIAIAEAMVSYHVLVKRAVMLDNFAKGLQTLGILEEIRKNPSQFEEVFLHNENAVSASAVLQSIVFKPEDATMYAMLASFINDASEQELESLLKFITGISSVPFVRVALEVNSTSTSIFASTCLMKLCLPAMLGTLDQESFNSSMSAAIRQEGKEFTSC</sequence>
<dbReference type="InterPro" id="IPR035983">
    <property type="entry name" value="Hect_E3_ubiquitin_ligase"/>
</dbReference>
<dbReference type="EMBL" id="CACRXK020001384">
    <property type="protein sequence ID" value="CAB3988806.1"/>
    <property type="molecule type" value="Genomic_DNA"/>
</dbReference>